<proteinExistence type="predicted"/>
<feature type="domain" description="Acyl-CoA thioesterase-like N-terminal HotDog" evidence="1">
    <location>
        <begin position="34"/>
        <end position="113"/>
    </location>
</feature>
<dbReference type="AlphaFoldDB" id="A0A6P2C932"/>
<evidence type="ECO:0000313" key="4">
    <source>
        <dbReference type="Proteomes" id="UP000471120"/>
    </source>
</evidence>
<dbReference type="InterPro" id="IPR049449">
    <property type="entry name" value="TesB_ACOT8-like_N"/>
</dbReference>
<evidence type="ECO:0000313" key="3">
    <source>
        <dbReference type="EMBL" id="TXG89264.1"/>
    </source>
</evidence>
<accession>A0A6P2C932</accession>
<evidence type="ECO:0000259" key="1">
    <source>
        <dbReference type="Pfam" id="PF13622"/>
    </source>
</evidence>
<dbReference type="Gene3D" id="2.40.160.210">
    <property type="entry name" value="Acyl-CoA thioesterase, double hotdog domain"/>
    <property type="match status" value="1"/>
</dbReference>
<dbReference type="RefSeq" id="WP_010839500.1">
    <property type="nucleotide sequence ID" value="NZ_QRCM01000001.1"/>
</dbReference>
<dbReference type="InterPro" id="IPR042171">
    <property type="entry name" value="Acyl-CoA_hotdog"/>
</dbReference>
<name>A0A6P2C932_9NOCA</name>
<dbReference type="InterPro" id="IPR049450">
    <property type="entry name" value="ACOT8-like_C"/>
</dbReference>
<organism evidence="3 4">
    <name type="scientific">Rhodococcus rhodnii</name>
    <dbReference type="NCBI Taxonomy" id="38312"/>
    <lineage>
        <taxon>Bacteria</taxon>
        <taxon>Bacillati</taxon>
        <taxon>Actinomycetota</taxon>
        <taxon>Actinomycetes</taxon>
        <taxon>Mycobacteriales</taxon>
        <taxon>Nocardiaceae</taxon>
        <taxon>Rhodococcus</taxon>
    </lineage>
</organism>
<sequence length="275" mass="29998">MSDAPTAHPFDAALQLEPTAAPGAYRAHTSPAYNNMVGPFGGMTAATLVGAVQSHPDVLGDPLSLTVNYAGAIAEGELDIAVTPARTNRTNQHWNLEISQNGEITTTATAVFGLRRETWTDTEVTPPEAPEPTTIDRAGFPEFIAWARNYDLRFVAGGLSERQSPHPDSISTMWIRDEPVRPLDFTSLTAMCDAFYPRAFLRRGTYLPAGTVTFTVYFHATSDELAAHGDDYLLATARAQRFGKGYFDQTGELWSHDGTLLATTHQLVYFKADNA</sequence>
<dbReference type="SUPFAM" id="SSF54637">
    <property type="entry name" value="Thioesterase/thiol ester dehydrase-isomerase"/>
    <property type="match status" value="2"/>
</dbReference>
<protein>
    <submittedName>
        <fullName evidence="3">Thioesterase family protein</fullName>
    </submittedName>
</protein>
<dbReference type="Proteomes" id="UP000471120">
    <property type="component" value="Unassembled WGS sequence"/>
</dbReference>
<dbReference type="InterPro" id="IPR029069">
    <property type="entry name" value="HotDog_dom_sf"/>
</dbReference>
<gene>
    <name evidence="3" type="ORF">DW322_02150</name>
</gene>
<feature type="domain" description="Acyl-CoA thioesterase-like C-terminal" evidence="2">
    <location>
        <begin position="137"/>
        <end position="269"/>
    </location>
</feature>
<evidence type="ECO:0000259" key="2">
    <source>
        <dbReference type="Pfam" id="PF20789"/>
    </source>
</evidence>
<reference evidence="3 4" key="1">
    <citation type="submission" date="2018-07" db="EMBL/GenBank/DDBJ databases">
        <title>Genome sequence of Rhodococcus rhodnii ATCC 35071 from Rhodnius prolixus.</title>
        <authorList>
            <person name="Patel V."/>
            <person name="Vogel K.J."/>
        </authorList>
    </citation>
    <scope>NUCLEOTIDE SEQUENCE [LARGE SCALE GENOMIC DNA]</scope>
    <source>
        <strain evidence="3 4">ATCC 35071</strain>
    </source>
</reference>
<dbReference type="EMBL" id="QRCM01000001">
    <property type="protein sequence ID" value="TXG89264.1"/>
    <property type="molecule type" value="Genomic_DNA"/>
</dbReference>
<dbReference type="Pfam" id="PF20789">
    <property type="entry name" value="4HBT_3C"/>
    <property type="match status" value="1"/>
</dbReference>
<comment type="caution">
    <text evidence="3">The sequence shown here is derived from an EMBL/GenBank/DDBJ whole genome shotgun (WGS) entry which is preliminary data.</text>
</comment>
<dbReference type="Pfam" id="PF13622">
    <property type="entry name" value="4HBT_3"/>
    <property type="match status" value="1"/>
</dbReference>